<evidence type="ECO:0000313" key="2">
    <source>
        <dbReference type="EMBL" id="RXL22865.1"/>
    </source>
</evidence>
<feature type="compositionally biased region" description="Low complexity" evidence="1">
    <location>
        <begin position="7"/>
        <end position="16"/>
    </location>
</feature>
<name>A0A4Q1DNX4_SALER</name>
<accession>A0A4Q1DNX4</accession>
<feature type="region of interest" description="Disordered" evidence="1">
    <location>
        <begin position="1"/>
        <end position="26"/>
    </location>
</feature>
<proteinExistence type="predicted"/>
<gene>
    <name evidence="2" type="ORF">EKD96_09025</name>
</gene>
<comment type="caution">
    <text evidence="2">The sequence shown here is derived from an EMBL/GenBank/DDBJ whole genome shotgun (WGS) entry which is preliminary data.</text>
</comment>
<reference evidence="2" key="1">
    <citation type="submission" date="2019-01" db="EMBL/GenBank/DDBJ databases">
        <title>Whole genome sequencing of Salmonella enterica.</title>
        <authorList>
            <person name="Cao G."/>
        </authorList>
    </citation>
    <scope>NUCLEOTIDE SEQUENCE [LARGE SCALE GENOMIC DNA]</scope>
    <source>
        <strain evidence="2">CFSAN074594</strain>
    </source>
</reference>
<sequence>MWNARVSASSHSLPHSSHNEMTHRRRVQGAVQVIYLSQNRKTSHKINHKSDVQFIDIYNK</sequence>
<dbReference type="Proteomes" id="UP000839536">
    <property type="component" value="Unassembled WGS sequence"/>
</dbReference>
<organism evidence="2">
    <name type="scientific">Salmonella enterica</name>
    <name type="common">Salmonella choleraesuis</name>
    <dbReference type="NCBI Taxonomy" id="28901"/>
    <lineage>
        <taxon>Bacteria</taxon>
        <taxon>Pseudomonadati</taxon>
        <taxon>Pseudomonadota</taxon>
        <taxon>Gammaproteobacteria</taxon>
        <taxon>Enterobacterales</taxon>
        <taxon>Enterobacteriaceae</taxon>
        <taxon>Salmonella</taxon>
    </lineage>
</organism>
<protein>
    <submittedName>
        <fullName evidence="2">Uncharacterized protein</fullName>
    </submittedName>
</protein>
<evidence type="ECO:0000256" key="1">
    <source>
        <dbReference type="SAM" id="MobiDB-lite"/>
    </source>
</evidence>
<dbReference type="EMBL" id="SDIQ01000013">
    <property type="protein sequence ID" value="RXL22865.1"/>
    <property type="molecule type" value="Genomic_DNA"/>
</dbReference>
<dbReference type="AlphaFoldDB" id="A0A4Q1DNX4"/>